<protein>
    <submittedName>
        <fullName evidence="8">Methyl-accepting chemotaxis protein McpQ</fullName>
    </submittedName>
</protein>
<comment type="similarity">
    <text evidence="2">Belongs to the methyl-accepting chemotaxis (MCP) protein family.</text>
</comment>
<dbReference type="InterPro" id="IPR004089">
    <property type="entry name" value="MCPsignal_dom"/>
</dbReference>
<dbReference type="Proteomes" id="UP000494245">
    <property type="component" value="Unassembled WGS sequence"/>
</dbReference>
<dbReference type="AlphaFoldDB" id="A0A6V8LL23"/>
<dbReference type="InterPro" id="IPR000014">
    <property type="entry name" value="PAS"/>
</dbReference>
<keyword evidence="4" id="KW-1133">Transmembrane helix</keyword>
<dbReference type="InterPro" id="IPR035965">
    <property type="entry name" value="PAS-like_dom_sf"/>
</dbReference>
<evidence type="ECO:0000256" key="2">
    <source>
        <dbReference type="ARBA" id="ARBA00029447"/>
    </source>
</evidence>
<dbReference type="RefSeq" id="WP_173080463.1">
    <property type="nucleotide sequence ID" value="NZ_BLTE01000001.1"/>
</dbReference>
<dbReference type="PROSITE" id="PS50113">
    <property type="entry name" value="PAC"/>
    <property type="match status" value="1"/>
</dbReference>
<dbReference type="Pfam" id="PF21563">
    <property type="entry name" value="Mcp40H-20_sensor"/>
    <property type="match status" value="1"/>
</dbReference>
<evidence type="ECO:0000259" key="5">
    <source>
        <dbReference type="PROSITE" id="PS50111"/>
    </source>
</evidence>
<dbReference type="SMART" id="SM00283">
    <property type="entry name" value="MA"/>
    <property type="match status" value="1"/>
</dbReference>
<feature type="domain" description="Methyl-accepting transducer" evidence="5">
    <location>
        <begin position="397"/>
        <end position="633"/>
    </location>
</feature>
<dbReference type="EMBL" id="BLTE01000001">
    <property type="protein sequence ID" value="GFK92394.1"/>
    <property type="molecule type" value="Genomic_DNA"/>
</dbReference>
<dbReference type="CDD" id="cd11386">
    <property type="entry name" value="MCP_signal"/>
    <property type="match status" value="1"/>
</dbReference>
<dbReference type="GO" id="GO:0016020">
    <property type="term" value="C:membrane"/>
    <property type="evidence" value="ECO:0007669"/>
    <property type="project" value="InterPro"/>
</dbReference>
<evidence type="ECO:0000313" key="8">
    <source>
        <dbReference type="EMBL" id="GFK92394.1"/>
    </source>
</evidence>
<dbReference type="PANTHER" id="PTHR32089">
    <property type="entry name" value="METHYL-ACCEPTING CHEMOTAXIS PROTEIN MCPB"/>
    <property type="match status" value="1"/>
</dbReference>
<keyword evidence="4" id="KW-0472">Membrane</keyword>
<accession>A0A6V8LL23</accession>
<dbReference type="PROSITE" id="PS50885">
    <property type="entry name" value="HAMP"/>
    <property type="match status" value="1"/>
</dbReference>
<feature type="transmembrane region" description="Helical" evidence="4">
    <location>
        <begin position="186"/>
        <end position="207"/>
    </location>
</feature>
<dbReference type="Gene3D" id="1.10.287.950">
    <property type="entry name" value="Methyl-accepting chemotaxis protein"/>
    <property type="match status" value="1"/>
</dbReference>
<keyword evidence="4" id="KW-0812">Transmembrane</keyword>
<reference evidence="8 9" key="1">
    <citation type="submission" date="2020-04" db="EMBL/GenBank/DDBJ databases">
        <authorList>
            <consortium name="Desulfovibrio sp. FSS-1 genome sequencing consortium"/>
            <person name="Shimoshige H."/>
            <person name="Kobayashi H."/>
            <person name="Maekawa T."/>
        </authorList>
    </citation>
    <scope>NUCLEOTIDE SEQUENCE [LARGE SCALE GENOMIC DNA]</scope>
    <source>
        <strain evidence="8 9">SIID29052-01</strain>
    </source>
</reference>
<gene>
    <name evidence="8" type="primary">mcpQ_1</name>
    <name evidence="8" type="ORF">NNJEOMEG_00219</name>
</gene>
<dbReference type="Gene3D" id="3.30.450.20">
    <property type="entry name" value="PAS domain"/>
    <property type="match status" value="1"/>
</dbReference>
<evidence type="ECO:0000313" key="9">
    <source>
        <dbReference type="Proteomes" id="UP000494245"/>
    </source>
</evidence>
<evidence type="ECO:0000256" key="4">
    <source>
        <dbReference type="SAM" id="Phobius"/>
    </source>
</evidence>
<comment type="caution">
    <text evidence="8">The sequence shown here is derived from an EMBL/GenBank/DDBJ whole genome shotgun (WGS) entry which is preliminary data.</text>
</comment>
<dbReference type="PANTHER" id="PTHR32089:SF112">
    <property type="entry name" value="LYSOZYME-LIKE PROTEIN-RELATED"/>
    <property type="match status" value="1"/>
</dbReference>
<proteinExistence type="inferred from homology"/>
<dbReference type="PROSITE" id="PS50111">
    <property type="entry name" value="CHEMOTAXIS_TRANSDUC_2"/>
    <property type="match status" value="1"/>
</dbReference>
<evidence type="ECO:0000259" key="6">
    <source>
        <dbReference type="PROSITE" id="PS50113"/>
    </source>
</evidence>
<feature type="domain" description="HAMP" evidence="7">
    <location>
        <begin position="209"/>
        <end position="261"/>
    </location>
</feature>
<evidence type="ECO:0000259" key="7">
    <source>
        <dbReference type="PROSITE" id="PS50885"/>
    </source>
</evidence>
<dbReference type="NCBIfam" id="TIGR00229">
    <property type="entry name" value="sensory_box"/>
    <property type="match status" value="1"/>
</dbReference>
<name>A0A6V8LL23_9BACT</name>
<keyword evidence="9" id="KW-1185">Reference proteome</keyword>
<dbReference type="InterPro" id="IPR000700">
    <property type="entry name" value="PAS-assoc_C"/>
</dbReference>
<keyword evidence="1 3" id="KW-0807">Transducer</keyword>
<dbReference type="InterPro" id="IPR003660">
    <property type="entry name" value="HAMP_dom"/>
</dbReference>
<reference evidence="8 9" key="2">
    <citation type="submission" date="2020-05" db="EMBL/GenBank/DDBJ databases">
        <title>Draft genome sequence of Desulfovibrio sp. strainFSS-1.</title>
        <authorList>
            <person name="Shimoshige H."/>
            <person name="Kobayashi H."/>
            <person name="Maekawa T."/>
        </authorList>
    </citation>
    <scope>NUCLEOTIDE SEQUENCE [LARGE SCALE GENOMIC DNA]</scope>
    <source>
        <strain evidence="8 9">SIID29052-01</strain>
    </source>
</reference>
<dbReference type="Gene3D" id="3.30.450.290">
    <property type="match status" value="1"/>
</dbReference>
<dbReference type="CDD" id="cd00130">
    <property type="entry name" value="PAS"/>
    <property type="match status" value="1"/>
</dbReference>
<dbReference type="SUPFAM" id="SSF55785">
    <property type="entry name" value="PYP-like sensor domain (PAS domain)"/>
    <property type="match status" value="1"/>
</dbReference>
<dbReference type="InterPro" id="IPR048904">
    <property type="entry name" value="Mcp40H-20-like_sensor"/>
</dbReference>
<dbReference type="Gene3D" id="6.10.340.10">
    <property type="match status" value="1"/>
</dbReference>
<evidence type="ECO:0000256" key="3">
    <source>
        <dbReference type="PROSITE-ProRule" id="PRU00284"/>
    </source>
</evidence>
<organism evidence="8 9">
    <name type="scientific">Fundidesulfovibrio magnetotacticus</name>
    <dbReference type="NCBI Taxonomy" id="2730080"/>
    <lineage>
        <taxon>Bacteria</taxon>
        <taxon>Pseudomonadati</taxon>
        <taxon>Thermodesulfobacteriota</taxon>
        <taxon>Desulfovibrionia</taxon>
        <taxon>Desulfovibrionales</taxon>
        <taxon>Desulfovibrionaceae</taxon>
        <taxon>Fundidesulfovibrio</taxon>
    </lineage>
</organism>
<evidence type="ECO:0000256" key="1">
    <source>
        <dbReference type="ARBA" id="ARBA00023224"/>
    </source>
</evidence>
<dbReference type="GO" id="GO:0007165">
    <property type="term" value="P:signal transduction"/>
    <property type="evidence" value="ECO:0007669"/>
    <property type="project" value="UniProtKB-KW"/>
</dbReference>
<dbReference type="SUPFAM" id="SSF58104">
    <property type="entry name" value="Methyl-accepting chemotaxis protein (MCP) signaling domain"/>
    <property type="match status" value="1"/>
</dbReference>
<sequence>MHLFYQSLGVRVVLLITVVSVLVFSGLFAANATWQARSTMQLAASSSGRTADLILLAVEEPMRLGKNQETAHVFEKVAGRDKASRIYLTNFRGNVTYATDPAVVRKDLAQALPAPDIQSLAAASLAGQEGSGRTTLDGREFLAMTKPIRNEAECHHCHGASKPVLGAIVVLQDITPVLTQTVHDQFMGGAISLAGMVLLLALVTWFMRRAVLGRVKTIADNASLVRQGRHDVDFAMKGQDELAGLASDLAAMVSTIQDQLAYNRSVLAGINIPLFVTNQNLEFCFVNDHLARILGSKESALLCRHADISLSEGGAPVSVSRDVFASGQAASGKLHFENAQGVVFPLHYEVSPLKGADGKTLGVIGVFMDLTEEEDAKLAMEEQRMQLMDVAQQVMDVSAKLSASALELSGQMEGLTKSVEQTAAETSGLTTAMDQMNETVLDVAKVAGDTAGASEKANQVARDGGVEVRRTAEETRQVAQRAEELARSLGDLNDRALNIGNVMNVVGDIADQTNLLALNAAIEAARAGDAGRGFAVVADEVRKLAEKTMHATREVAEAVREIQDGTRRAAEGMDGTRQAMEHAAGTAGSTGEVFLTIVEHSNRIGDMIRAIAASADEQSSTSEAINGNVGHINALSQDIFSRIRDAHQRIAEVRDMSAHLADLASRFSGRNSHDAALPT</sequence>
<feature type="domain" description="PAC" evidence="6">
    <location>
        <begin position="330"/>
        <end position="382"/>
    </location>
</feature>
<feature type="transmembrane region" description="Helical" evidence="4">
    <location>
        <begin position="12"/>
        <end position="34"/>
    </location>
</feature>
<dbReference type="Pfam" id="PF00015">
    <property type="entry name" value="MCPsignal"/>
    <property type="match status" value="1"/>
</dbReference>
<dbReference type="Pfam" id="PF13426">
    <property type="entry name" value="PAS_9"/>
    <property type="match status" value="1"/>
</dbReference>